<sequence length="140" mass="14624">MTGALVALGTLLVAAVVGFALRARDGRVRAREDDTAARVPAEVRAALDAGARVTLVQLSTTFCAPCRQTRVLLSDLAARTDGLAHADVDLTDRPELAKALSVLRTPTTLAVDSRGVELLRVGGVPKRENLLAALAPHLPG</sequence>
<evidence type="ECO:0000313" key="3">
    <source>
        <dbReference type="Proteomes" id="UP000019277"/>
    </source>
</evidence>
<organism evidence="2 3">
    <name type="scientific">Actinokineospora spheciospongiae</name>
    <dbReference type="NCBI Taxonomy" id="909613"/>
    <lineage>
        <taxon>Bacteria</taxon>
        <taxon>Bacillati</taxon>
        <taxon>Actinomycetota</taxon>
        <taxon>Actinomycetes</taxon>
        <taxon>Pseudonocardiales</taxon>
        <taxon>Pseudonocardiaceae</taxon>
        <taxon>Actinokineospora</taxon>
    </lineage>
</organism>
<dbReference type="Gene3D" id="3.40.30.10">
    <property type="entry name" value="Glutaredoxin"/>
    <property type="match status" value="1"/>
</dbReference>
<dbReference type="CDD" id="cd02947">
    <property type="entry name" value="TRX_family"/>
    <property type="match status" value="1"/>
</dbReference>
<dbReference type="Pfam" id="PF00085">
    <property type="entry name" value="Thioredoxin"/>
    <property type="match status" value="1"/>
</dbReference>
<accession>W7J0R5</accession>
<gene>
    <name evidence="2" type="ORF">UO65_2116</name>
</gene>
<reference evidence="2 3" key="1">
    <citation type="journal article" date="2014" name="Genome Announc.">
        <title>Draft Genome Sequence of the Antitrypanosomally Active Sponge-Associated Bacterium Actinokineospora sp. Strain EG49.</title>
        <authorList>
            <person name="Harjes J."/>
            <person name="Ryu T."/>
            <person name="Abdelmohsen U.R."/>
            <person name="Moitinho-Silva L."/>
            <person name="Horn H."/>
            <person name="Ravasi T."/>
            <person name="Hentschel U."/>
        </authorList>
    </citation>
    <scope>NUCLEOTIDE SEQUENCE [LARGE SCALE GENOMIC DNA]</scope>
    <source>
        <strain evidence="2 3">EG49</strain>
    </source>
</reference>
<name>W7J0R5_9PSEU</name>
<proteinExistence type="predicted"/>
<dbReference type="OrthoDB" id="1495530at2"/>
<feature type="domain" description="Thioredoxin" evidence="1">
    <location>
        <begin position="45"/>
        <end position="133"/>
    </location>
</feature>
<keyword evidence="3" id="KW-1185">Reference proteome</keyword>
<dbReference type="EMBL" id="AYXG01000076">
    <property type="protein sequence ID" value="EWC62526.1"/>
    <property type="molecule type" value="Genomic_DNA"/>
</dbReference>
<dbReference type="RefSeq" id="WP_035281124.1">
    <property type="nucleotide sequence ID" value="NZ_AYXG01000076.1"/>
</dbReference>
<dbReference type="InterPro" id="IPR036249">
    <property type="entry name" value="Thioredoxin-like_sf"/>
</dbReference>
<protein>
    <submittedName>
        <fullName evidence="2">Thioredoxin</fullName>
    </submittedName>
</protein>
<dbReference type="PATRIC" id="fig|909613.9.peg.2128"/>
<dbReference type="eggNOG" id="COG0526">
    <property type="taxonomic scope" value="Bacteria"/>
</dbReference>
<dbReference type="Proteomes" id="UP000019277">
    <property type="component" value="Unassembled WGS sequence"/>
</dbReference>
<evidence type="ECO:0000259" key="1">
    <source>
        <dbReference type="Pfam" id="PF00085"/>
    </source>
</evidence>
<evidence type="ECO:0000313" key="2">
    <source>
        <dbReference type="EMBL" id="EWC62526.1"/>
    </source>
</evidence>
<comment type="caution">
    <text evidence="2">The sequence shown here is derived from an EMBL/GenBank/DDBJ whole genome shotgun (WGS) entry which is preliminary data.</text>
</comment>
<dbReference type="SUPFAM" id="SSF52833">
    <property type="entry name" value="Thioredoxin-like"/>
    <property type="match status" value="1"/>
</dbReference>
<dbReference type="STRING" id="909613.UO65_2116"/>
<dbReference type="InterPro" id="IPR013766">
    <property type="entry name" value="Thioredoxin_domain"/>
</dbReference>
<dbReference type="AlphaFoldDB" id="W7J0R5"/>